<dbReference type="Gene3D" id="3.10.350.10">
    <property type="entry name" value="LysM domain"/>
    <property type="match status" value="1"/>
</dbReference>
<dbReference type="SMART" id="SM00257">
    <property type="entry name" value="LysM"/>
    <property type="match status" value="1"/>
</dbReference>
<dbReference type="PANTHER" id="PTHR34997:SF1">
    <property type="entry name" value="PEPTIDOGLYCAN-BINDING LYSIN DOMAIN"/>
    <property type="match status" value="1"/>
</dbReference>
<gene>
    <name evidence="4" type="ORF">OCU04_004431</name>
</gene>
<comment type="caution">
    <text evidence="4">The sequence shown here is derived from an EMBL/GenBank/DDBJ whole genome shotgun (WGS) entry which is preliminary data.</text>
</comment>
<dbReference type="InterPro" id="IPR036779">
    <property type="entry name" value="LysM_dom_sf"/>
</dbReference>
<keyword evidence="5" id="KW-1185">Reference proteome</keyword>
<dbReference type="Pfam" id="PF01476">
    <property type="entry name" value="LysM"/>
    <property type="match status" value="1"/>
</dbReference>
<keyword evidence="1" id="KW-0147">Chitin-binding</keyword>
<evidence type="ECO:0000313" key="4">
    <source>
        <dbReference type="EMBL" id="KAJ8067051.1"/>
    </source>
</evidence>
<dbReference type="PROSITE" id="PS51782">
    <property type="entry name" value="LYSM"/>
    <property type="match status" value="1"/>
</dbReference>
<dbReference type="InterPro" id="IPR018392">
    <property type="entry name" value="LysM"/>
</dbReference>
<dbReference type="GO" id="GO:0008061">
    <property type="term" value="F:chitin binding"/>
    <property type="evidence" value="ECO:0007669"/>
    <property type="project" value="UniProtKB-KW"/>
</dbReference>
<name>A0A9X0DKL8_9HELO</name>
<dbReference type="EMBL" id="JAPEIS010000004">
    <property type="protein sequence ID" value="KAJ8067051.1"/>
    <property type="molecule type" value="Genomic_DNA"/>
</dbReference>
<evidence type="ECO:0000256" key="1">
    <source>
        <dbReference type="ARBA" id="ARBA00022669"/>
    </source>
</evidence>
<dbReference type="PANTHER" id="PTHR34997">
    <property type="entry name" value="AM15"/>
    <property type="match status" value="1"/>
</dbReference>
<feature type="domain" description="LysM" evidence="3">
    <location>
        <begin position="99"/>
        <end position="145"/>
    </location>
</feature>
<evidence type="ECO:0000256" key="2">
    <source>
        <dbReference type="ARBA" id="ARBA00023026"/>
    </source>
</evidence>
<organism evidence="4 5">
    <name type="scientific">Sclerotinia nivalis</name>
    <dbReference type="NCBI Taxonomy" id="352851"/>
    <lineage>
        <taxon>Eukaryota</taxon>
        <taxon>Fungi</taxon>
        <taxon>Dikarya</taxon>
        <taxon>Ascomycota</taxon>
        <taxon>Pezizomycotina</taxon>
        <taxon>Leotiomycetes</taxon>
        <taxon>Helotiales</taxon>
        <taxon>Sclerotiniaceae</taxon>
        <taxon>Sclerotinia</taxon>
    </lineage>
</organism>
<dbReference type="Proteomes" id="UP001152300">
    <property type="component" value="Unassembled WGS sequence"/>
</dbReference>
<dbReference type="SUPFAM" id="SSF54106">
    <property type="entry name" value="LysM domain"/>
    <property type="match status" value="1"/>
</dbReference>
<dbReference type="CDD" id="cd00118">
    <property type="entry name" value="LysM"/>
    <property type="match status" value="1"/>
</dbReference>
<evidence type="ECO:0000313" key="5">
    <source>
        <dbReference type="Proteomes" id="UP001152300"/>
    </source>
</evidence>
<evidence type="ECO:0000259" key="3">
    <source>
        <dbReference type="PROSITE" id="PS51782"/>
    </source>
</evidence>
<dbReference type="OrthoDB" id="5985073at2759"/>
<dbReference type="InterPro" id="IPR052210">
    <property type="entry name" value="LysM1-like"/>
</dbReference>
<sequence>MAKQNTTSEPIIGYHCIGDFLYTEGDVNYVLYDEFASSYNITVTELFALNSWVESDCSGLFADLNFWKYRSVCVGVGNPTTTTAAAAPTQSGMLPGCLKLHTAVAGDSCSSIRDLYGITFAQLFAWNPAIESDCSLLIIGDAYCVSVPTTSMSITMTSTTNPPATAPIQTGMVSSCNQYYITKGGGRMRLYHTRI</sequence>
<protein>
    <recommendedName>
        <fullName evidence="3">LysM domain-containing protein</fullName>
    </recommendedName>
</protein>
<dbReference type="AlphaFoldDB" id="A0A9X0DKL8"/>
<keyword evidence="2" id="KW-0843">Virulence</keyword>
<accession>A0A9X0DKL8</accession>
<proteinExistence type="predicted"/>
<reference evidence="4" key="1">
    <citation type="submission" date="2022-11" db="EMBL/GenBank/DDBJ databases">
        <title>Genome Resource of Sclerotinia nivalis Strain SnTB1, a Plant Pathogen Isolated from American Ginseng.</title>
        <authorList>
            <person name="Fan S."/>
        </authorList>
    </citation>
    <scope>NUCLEOTIDE SEQUENCE</scope>
    <source>
        <strain evidence="4">SnTB1</strain>
    </source>
</reference>